<feature type="domain" description="Bacteriophage/plasmid primase P4 C-terminal" evidence="1">
    <location>
        <begin position="121"/>
        <end position="233"/>
    </location>
</feature>
<dbReference type="AlphaFoldDB" id="X0ZFW4"/>
<name>X0ZFW4_9ZZZZ</name>
<dbReference type="Pfam" id="PF08706">
    <property type="entry name" value="D5_N"/>
    <property type="match status" value="1"/>
</dbReference>
<evidence type="ECO:0000313" key="2">
    <source>
        <dbReference type="EMBL" id="GAG47231.1"/>
    </source>
</evidence>
<dbReference type="EMBL" id="BARS01051629">
    <property type="protein sequence ID" value="GAG47231.1"/>
    <property type="molecule type" value="Genomic_DNA"/>
</dbReference>
<sequence>PEGKTKIATMFWKAIAAGWKPPRGFDTASAFGEAAAPKVFDRLVDDIEENGGNPKQTANLINQVMSLDCSAIQRGILLAALSRQLKDAGLLTKAMTRQLDGHRPPAPAGTYAKNDTENATMFLDTNYPGGTICCSQGVWYTYLGQAWEAVDDEAITHQFALAMAPSLPSDSRVNSALSMAKKLATVPGRKIGDIPADLVLYQNGVLRLSTGELLPHSMGLFTTNIVPYNYNPQA</sequence>
<proteinExistence type="predicted"/>
<evidence type="ECO:0000259" key="1">
    <source>
        <dbReference type="Pfam" id="PF08706"/>
    </source>
</evidence>
<gene>
    <name evidence="2" type="ORF">S01H1_76865</name>
</gene>
<organism evidence="2">
    <name type="scientific">marine sediment metagenome</name>
    <dbReference type="NCBI Taxonomy" id="412755"/>
    <lineage>
        <taxon>unclassified sequences</taxon>
        <taxon>metagenomes</taxon>
        <taxon>ecological metagenomes</taxon>
    </lineage>
</organism>
<feature type="non-terminal residue" evidence="2">
    <location>
        <position position="234"/>
    </location>
</feature>
<comment type="caution">
    <text evidence="2">The sequence shown here is derived from an EMBL/GenBank/DDBJ whole genome shotgun (WGS) entry which is preliminary data.</text>
</comment>
<dbReference type="InterPro" id="IPR014818">
    <property type="entry name" value="Phage/plasmid_primase_P4_C"/>
</dbReference>
<protein>
    <recommendedName>
        <fullName evidence="1">Bacteriophage/plasmid primase P4 C-terminal domain-containing protein</fullName>
    </recommendedName>
</protein>
<accession>X0ZFW4</accession>
<feature type="non-terminal residue" evidence="2">
    <location>
        <position position="1"/>
    </location>
</feature>
<reference evidence="2" key="1">
    <citation type="journal article" date="2014" name="Front. Microbiol.">
        <title>High frequency of phylogenetically diverse reductive dehalogenase-homologous genes in deep subseafloor sedimentary metagenomes.</title>
        <authorList>
            <person name="Kawai M."/>
            <person name="Futagami T."/>
            <person name="Toyoda A."/>
            <person name="Takaki Y."/>
            <person name="Nishi S."/>
            <person name="Hori S."/>
            <person name="Arai W."/>
            <person name="Tsubouchi T."/>
            <person name="Morono Y."/>
            <person name="Uchiyama I."/>
            <person name="Ito T."/>
            <person name="Fujiyama A."/>
            <person name="Inagaki F."/>
            <person name="Takami H."/>
        </authorList>
    </citation>
    <scope>NUCLEOTIDE SEQUENCE</scope>
    <source>
        <strain evidence="2">Expedition CK06-06</strain>
    </source>
</reference>